<dbReference type="Proteomes" id="UP001642409">
    <property type="component" value="Unassembled WGS sequence"/>
</dbReference>
<evidence type="ECO:0000313" key="1">
    <source>
        <dbReference type="EMBL" id="CAI9933702.1"/>
    </source>
</evidence>
<protein>
    <submittedName>
        <fullName evidence="1">Uncharacterized protein</fullName>
    </submittedName>
</protein>
<dbReference type="EMBL" id="CATOUU010000548">
    <property type="protein sequence ID" value="CAI9933702.1"/>
    <property type="molecule type" value="Genomic_DNA"/>
</dbReference>
<comment type="caution">
    <text evidence="1">The sequence shown here is derived from an EMBL/GenBank/DDBJ whole genome shotgun (WGS) entry which is preliminary data.</text>
</comment>
<gene>
    <name evidence="1" type="ORF">HINF_LOCUS21347</name>
    <name evidence="2" type="ORF">HINF_LOCUS47203</name>
</gene>
<dbReference type="AlphaFoldDB" id="A0AA86U0C3"/>
<reference evidence="1" key="1">
    <citation type="submission" date="2023-06" db="EMBL/GenBank/DDBJ databases">
        <authorList>
            <person name="Kurt Z."/>
        </authorList>
    </citation>
    <scope>NUCLEOTIDE SEQUENCE</scope>
</reference>
<sequence>MSQIISSQPISISEAEPRNYYVNPYQAVNNRHQTIVDVFGGSSVTYQEPRSSLAGYRPQFKIPTDEFAITPHTSIFQYEGLFTFKFPSAGKYELISGYWYFTKATFDTDHYEYKQADKRVCVSEAAQNSFCVIQKTTPQYSSPLNIDDYVYMEKTAEQQSLSNQFQNAHNKTWFGGDQSCFTVEWFPFTFATGTKTYVSELNFAKSVNATISTDGTSKAYECDLQSVKLVSTNNSQFEHAYIQVKKSFEIPFMSLNKQFSIDTNLYLNALKNQPLTLIIEFVRQQFAYCFDHANKVLVTGLDSKNVNRTGIISHRLYLDTKCDPDYLSDASSNKVLENKFIAFDTFTIANKQPVTGTTAETIDRSIRSINDIILMFNPTPTQEWEEFRQQSTFFTVQQCIDMINGKIDSTVEMLFPHKFQLYRQGGNDPIFTEGISKLEVFQYEQIKMMNYHLQQTKQFAPEFKSLMEWGRKYAMICIGLEQFNCDLPVDVIYDGLNNTGASKLRLTYELAAYNDYSEYPSKYNPSVNQIKGKTEISNYDCMCFLNYDSFVQIYPETSKMVVTQQTITMSQ</sequence>
<evidence type="ECO:0000313" key="2">
    <source>
        <dbReference type="EMBL" id="CAL6056805.1"/>
    </source>
</evidence>
<name>A0AA86U0C3_9EUKA</name>
<proteinExistence type="predicted"/>
<evidence type="ECO:0000313" key="3">
    <source>
        <dbReference type="Proteomes" id="UP001642409"/>
    </source>
</evidence>
<dbReference type="EMBL" id="CAXDID020000211">
    <property type="protein sequence ID" value="CAL6056805.1"/>
    <property type="molecule type" value="Genomic_DNA"/>
</dbReference>
<reference evidence="2 3" key="2">
    <citation type="submission" date="2024-07" db="EMBL/GenBank/DDBJ databases">
        <authorList>
            <person name="Akdeniz Z."/>
        </authorList>
    </citation>
    <scope>NUCLEOTIDE SEQUENCE [LARGE SCALE GENOMIC DNA]</scope>
</reference>
<organism evidence="1">
    <name type="scientific">Hexamita inflata</name>
    <dbReference type="NCBI Taxonomy" id="28002"/>
    <lineage>
        <taxon>Eukaryota</taxon>
        <taxon>Metamonada</taxon>
        <taxon>Diplomonadida</taxon>
        <taxon>Hexamitidae</taxon>
        <taxon>Hexamitinae</taxon>
        <taxon>Hexamita</taxon>
    </lineage>
</organism>
<keyword evidence="3" id="KW-1185">Reference proteome</keyword>
<accession>A0AA86U0C3</accession>